<protein>
    <recommendedName>
        <fullName evidence="2">VWFA domain-containing protein</fullName>
    </recommendedName>
</protein>
<proteinExistence type="predicted"/>
<dbReference type="InterPro" id="IPR036465">
    <property type="entry name" value="vWFA_dom_sf"/>
</dbReference>
<dbReference type="SMART" id="SM00327">
    <property type="entry name" value="VWA"/>
    <property type="match status" value="1"/>
</dbReference>
<feature type="signal peptide" evidence="1">
    <location>
        <begin position="1"/>
        <end position="21"/>
    </location>
</feature>
<evidence type="ECO:0000259" key="2">
    <source>
        <dbReference type="PROSITE" id="PS50234"/>
    </source>
</evidence>
<name>A0AA36FL60_OCTVU</name>
<dbReference type="SUPFAM" id="SSF53300">
    <property type="entry name" value="vWA-like"/>
    <property type="match status" value="1"/>
</dbReference>
<dbReference type="PANTHER" id="PTHR24020:SF20">
    <property type="entry name" value="PH DOMAIN-CONTAINING PROTEIN"/>
    <property type="match status" value="1"/>
</dbReference>
<gene>
    <name evidence="3" type="ORF">OCTVUL_1B019737</name>
</gene>
<feature type="domain" description="VWFA" evidence="2">
    <location>
        <begin position="180"/>
        <end position="353"/>
    </location>
</feature>
<feature type="chain" id="PRO_5041226750" description="VWFA domain-containing protein" evidence="1">
    <location>
        <begin position="22"/>
        <end position="831"/>
    </location>
</feature>
<dbReference type="InterPro" id="IPR050525">
    <property type="entry name" value="ECM_Assembly_Org"/>
</dbReference>
<dbReference type="Proteomes" id="UP001162480">
    <property type="component" value="Chromosome 27"/>
</dbReference>
<reference evidence="3" key="1">
    <citation type="submission" date="2023-08" db="EMBL/GenBank/DDBJ databases">
        <authorList>
            <person name="Alioto T."/>
            <person name="Alioto T."/>
            <person name="Gomez Garrido J."/>
        </authorList>
    </citation>
    <scope>NUCLEOTIDE SEQUENCE</scope>
</reference>
<dbReference type="PANTHER" id="PTHR24020">
    <property type="entry name" value="COLLAGEN ALPHA"/>
    <property type="match status" value="1"/>
</dbReference>
<dbReference type="AlphaFoldDB" id="A0AA36FL60"/>
<dbReference type="InterPro" id="IPR002035">
    <property type="entry name" value="VWF_A"/>
</dbReference>
<accession>A0AA36FL60</accession>
<keyword evidence="1" id="KW-0732">Signal</keyword>
<dbReference type="PRINTS" id="PR00453">
    <property type="entry name" value="VWFADOMAIN"/>
</dbReference>
<evidence type="ECO:0000313" key="4">
    <source>
        <dbReference type="Proteomes" id="UP001162480"/>
    </source>
</evidence>
<dbReference type="EMBL" id="OX597840">
    <property type="protein sequence ID" value="CAI9741727.1"/>
    <property type="molecule type" value="Genomic_DNA"/>
</dbReference>
<dbReference type="Pfam" id="PF00092">
    <property type="entry name" value="VWA"/>
    <property type="match status" value="1"/>
</dbReference>
<evidence type="ECO:0000256" key="1">
    <source>
        <dbReference type="SAM" id="SignalP"/>
    </source>
</evidence>
<keyword evidence="4" id="KW-1185">Reference proteome</keyword>
<dbReference type="PROSITE" id="PS50234">
    <property type="entry name" value="VWFA"/>
    <property type="match status" value="1"/>
</dbReference>
<dbReference type="Gene3D" id="3.40.50.410">
    <property type="entry name" value="von Willebrand factor, type A domain"/>
    <property type="match status" value="1"/>
</dbReference>
<sequence length="831" mass="91352">MTVTYLLFAGLCLGVARHVNAVDLTLKSGETSGAAIDASVTKIRTKCILAHDYYFLRRLAEAQMESIAATTGGIWRVNDTQLTTVQKSCYSTLYWNCSKVQTEFNINVWNLNMTDLQKPLHSGLVMSLFILTLDKLIPLSKKEQAAYWVQYINANGSENSFIDSADKLENKTDCASAQIDLVFVIDASGSVGSNNFWKTKTFLNNVVSNLDISNYETRVAVISYSSSPFLIFGLDTHSTKTAVTNAISAILYTGGGTDTDTALDLARTSVFTNTTRKSAAAKVLVLVTDGHSNSETRTVAAAQKLKDAGVTIFTIGVVNPKVSELTAAASEPSCTHYIDLKDYNEIDFIVKEIESGSCKAPTEVPEDTLLLNNTIPKTNETKQQVIQVTNTTKSTLGTTVLVSVRCGRVIVYASFNNSYPNEADYDYKTSATDDEPGKLFLLPKTELTKLALNVLSKRRFDLNSSACDNPSYDINIKPTAPRIKAACIVKKINSSCTAKQLDSACYNGTSVVGEVSRLFNNSILQNGQVQEQVLEIGNSTHSSGSIIWVSAQCAEVTVYGAFNNSYPIEADHHYKTSARDGYLGKIFAMRKSKYQNFTLTIFSKSDPNLNVSSCHHPSYTISIMPKDPEHEVVCHRRADERHCTPAETKAKCPKTPKTEMACIVKHVRSKCSAKRLDPACYDSKPVISDINKLFDNCVEKYGEVQERVLVIDNSTDSSGSSIMVKAECAEVSVYVAFNKRHPTESDCDDKTFATDGSPGKLDVVKNTKRDQLSVTIRSRRRYGLKSISCHHPSYTVSIKPKDPRNPPSAGYRQLSINAWISTGLLVAWRLA</sequence>
<dbReference type="CDD" id="cd01450">
    <property type="entry name" value="vWFA_subfamily_ECM"/>
    <property type="match status" value="1"/>
</dbReference>
<organism evidence="3 4">
    <name type="scientific">Octopus vulgaris</name>
    <name type="common">Common octopus</name>
    <dbReference type="NCBI Taxonomy" id="6645"/>
    <lineage>
        <taxon>Eukaryota</taxon>
        <taxon>Metazoa</taxon>
        <taxon>Spiralia</taxon>
        <taxon>Lophotrochozoa</taxon>
        <taxon>Mollusca</taxon>
        <taxon>Cephalopoda</taxon>
        <taxon>Coleoidea</taxon>
        <taxon>Octopodiformes</taxon>
        <taxon>Octopoda</taxon>
        <taxon>Incirrata</taxon>
        <taxon>Octopodidae</taxon>
        <taxon>Octopus</taxon>
    </lineage>
</organism>
<evidence type="ECO:0000313" key="3">
    <source>
        <dbReference type="EMBL" id="CAI9741727.1"/>
    </source>
</evidence>